<dbReference type="Proteomes" id="UP000507470">
    <property type="component" value="Unassembled WGS sequence"/>
</dbReference>
<name>A0A6J8AW29_MYTCO</name>
<keyword evidence="8" id="KW-0206">Cytoskeleton</keyword>
<dbReference type="Pfam" id="PF24762">
    <property type="entry name" value="TPR_IF140-IFT172"/>
    <property type="match status" value="1"/>
</dbReference>
<dbReference type="InterPro" id="IPR057855">
    <property type="entry name" value="Beta-prop_WDR19_1st"/>
</dbReference>
<feature type="domain" description="WDR19 WD40 repeat" evidence="10">
    <location>
        <begin position="267"/>
        <end position="535"/>
    </location>
</feature>
<dbReference type="GO" id="GO:0060271">
    <property type="term" value="P:cilium assembly"/>
    <property type="evidence" value="ECO:0007669"/>
    <property type="project" value="TreeGrafter"/>
</dbReference>
<dbReference type="GO" id="GO:0008104">
    <property type="term" value="P:intracellular protein localization"/>
    <property type="evidence" value="ECO:0007669"/>
    <property type="project" value="UniProtKB-ARBA"/>
</dbReference>
<comment type="subcellular location">
    <subcellularLocation>
        <location evidence="1">Cytoplasm</location>
        <location evidence="1">Cytoskeleton</location>
        <location evidence="1">Cilium basal body</location>
    </subcellularLocation>
</comment>
<organism evidence="14 15">
    <name type="scientific">Mytilus coruscus</name>
    <name type="common">Sea mussel</name>
    <dbReference type="NCBI Taxonomy" id="42192"/>
    <lineage>
        <taxon>Eukaryota</taxon>
        <taxon>Metazoa</taxon>
        <taxon>Spiralia</taxon>
        <taxon>Lophotrochozoa</taxon>
        <taxon>Mollusca</taxon>
        <taxon>Bivalvia</taxon>
        <taxon>Autobranchia</taxon>
        <taxon>Pteriomorphia</taxon>
        <taxon>Mytilida</taxon>
        <taxon>Mytiloidea</taxon>
        <taxon>Mytilidae</taxon>
        <taxon>Mytilinae</taxon>
        <taxon>Mytilus</taxon>
    </lineage>
</organism>
<dbReference type="FunFam" id="1.25.40.470:FF:000006">
    <property type="entry name" value="WD repeat-containing protein 19 isoform X1"/>
    <property type="match status" value="1"/>
</dbReference>
<dbReference type="InterPro" id="IPR040379">
    <property type="entry name" value="WDR19/dyf-2"/>
</dbReference>
<gene>
    <name evidence="14" type="ORF">MCOR_11791</name>
</gene>
<dbReference type="GO" id="GO:0030991">
    <property type="term" value="C:intraciliary transport particle A"/>
    <property type="evidence" value="ECO:0007669"/>
    <property type="project" value="TreeGrafter"/>
</dbReference>
<dbReference type="Pfam" id="PF23389">
    <property type="entry name" value="Beta-prop_WDR19_1st"/>
    <property type="match status" value="1"/>
</dbReference>
<dbReference type="SUPFAM" id="SSF50978">
    <property type="entry name" value="WD40 repeat-like"/>
    <property type="match status" value="1"/>
</dbReference>
<evidence type="ECO:0000259" key="12">
    <source>
        <dbReference type="Pfam" id="PF23389"/>
    </source>
</evidence>
<keyword evidence="5" id="KW-0970">Cilium biogenesis/degradation</keyword>
<keyword evidence="3" id="KW-0853">WD repeat</keyword>
<evidence type="ECO:0000313" key="14">
    <source>
        <dbReference type="EMBL" id="CAC5374387.1"/>
    </source>
</evidence>
<reference evidence="14 15" key="1">
    <citation type="submission" date="2020-06" db="EMBL/GenBank/DDBJ databases">
        <authorList>
            <person name="Li R."/>
            <person name="Bekaert M."/>
        </authorList>
    </citation>
    <scope>NUCLEOTIDE SEQUENCE [LARGE SCALE GENOMIC DNA]</scope>
    <source>
        <strain evidence="15">wild</strain>
    </source>
</reference>
<accession>A0A6J8AW29</accession>
<dbReference type="GO" id="GO:0035721">
    <property type="term" value="P:intraciliary retrograde transport"/>
    <property type="evidence" value="ECO:0007669"/>
    <property type="project" value="InterPro"/>
</dbReference>
<sequence>MKRVFTLTNKTLGSQGNLIYSWQKTLGNYLATAGNDNVVRLYDRHGELKEEINLPGQCTGMAWDKDGDSLAVINDKNGVVTLWDANTTRASQIDSGFRDTMTFLLWAKVSVVIGKKTLFLYNLNDPDNPIELAFQPRYGTIVSYRWYGDGYIMIGFSNGFFVVISTHMKEIGQELFQARNHKDNLTCIGISTSLNKAASCGDNCVKIHDLSDLKEMFAIIQLDDERGLDKIGWTDDGQLLAVSSNRGNLHVYLTKLPMLASCNQTRIAHLTSLLEVTVEDNIQQDQPAAIPIDVEPSFVGLGPYHLAVGMNNRAWFYLMGDAGIEKLKDREYLGTVQSICLNADYAAARFEGKVQLHMIEGETQGTTDERETKIFPERDQDDNRITCHAITPEFLIYGTDNGGINYFYIEDWNMVNEFRHIVGIKNIFPDSSGTRVIFIDNKSDGFVYNPVNDQVLDIPNFQSTAKGALWENWAPDRGVFITYVEKIYQREYRPVVEYVGESKLPYGNIPILMYGGEITLQSQSGRLATQTLDTHSAVVGEDHEDNLGPDQIRSALKQGILLKRFKDCWTFCQKLNDIVAWIDLGKGALKALEVDFAIRVYRDIGDVGMVTSLHQLRNLEDRNLLSGNIAMFLGEFNLAQDLFLASGKPLAALEMRRDLLHWDSALQLAKALAPEQIPYISREYAQQLEFTGDYMNALSHYEKGITREEKDREHDEVCVAGIARMSIRMGDIRRGVNMAMKMPSRMLKKECAGILESMKQWTEAATLYEQGGYYDKAASVYIRAKNWNKVGDLLSHVTSPKIHIQYAKAKEADGRFKEAAEAYKNAKDWDQVIRINLDYLQNPEEAVKYVRETQSIEGAKMVAKFFQKLNDYSSAIQFLVMSKCNDEAFQLAQAHNQMETYADIIGADATPEDYQSIALHFENEKNHFLSGKFFLLSGQYKRAMKHFLRCNGEDSQAIELAIETVGRANDDSLTRQLIDFLMGETDNMPKDAKYLFRLYMALKQYREAARTAIIIAREEQNAGNYRNAHDVLFSMFQELKQQKIKIPSEMATNLMILHSYILVKIHVKRGDHLKGGRMLIRVANNISKFPSHIVPILTSTVIECHRAGLKNSSFSYAAMLMRPEYRNQIDLKYKKKIEMIVRKPDKTEEEEPLTPCPYCGFQIPETDLLCPDCKNSIPYCTVTGRHILKDDLTACPKCDFPAIFSEFLRLLETEETCPMCSEKVLKENLEKITDPSKYLNPEEGTE</sequence>
<dbReference type="Pfam" id="PF15911">
    <property type="entry name" value="Beta-prop_WDR19_2nd"/>
    <property type="match status" value="1"/>
</dbReference>
<keyword evidence="7" id="KW-0969">Cilium</keyword>
<dbReference type="Pfam" id="PF23145">
    <property type="entry name" value="Zf_2nd_IFT121"/>
    <property type="match status" value="1"/>
</dbReference>
<evidence type="ECO:0000256" key="9">
    <source>
        <dbReference type="ARBA" id="ARBA00023273"/>
    </source>
</evidence>
<dbReference type="InterPro" id="IPR036322">
    <property type="entry name" value="WD40_repeat_dom_sf"/>
</dbReference>
<evidence type="ECO:0000259" key="10">
    <source>
        <dbReference type="Pfam" id="PF15911"/>
    </source>
</evidence>
<proteinExistence type="predicted"/>
<keyword evidence="2" id="KW-0963">Cytoplasm</keyword>
<dbReference type="SUPFAM" id="SSF69322">
    <property type="entry name" value="Tricorn protease domain 2"/>
    <property type="match status" value="1"/>
</dbReference>
<feature type="domain" description="WDR19 first beta-propeller" evidence="12">
    <location>
        <begin position="109"/>
        <end position="247"/>
    </location>
</feature>
<evidence type="ECO:0000256" key="2">
    <source>
        <dbReference type="ARBA" id="ARBA00022490"/>
    </source>
</evidence>
<dbReference type="Pfam" id="PF23146">
    <property type="entry name" value="Zf_IFT144_1st"/>
    <property type="match status" value="1"/>
</dbReference>
<dbReference type="PANTHER" id="PTHR14920:SF0">
    <property type="entry name" value="WD REPEAT DOMAIN 19"/>
    <property type="match status" value="1"/>
</dbReference>
<evidence type="ECO:0000256" key="5">
    <source>
        <dbReference type="ARBA" id="ARBA00022794"/>
    </source>
</evidence>
<dbReference type="SMART" id="SM00320">
    <property type="entry name" value="WD40"/>
    <property type="match status" value="3"/>
</dbReference>
<evidence type="ECO:0000256" key="7">
    <source>
        <dbReference type="ARBA" id="ARBA00023069"/>
    </source>
</evidence>
<dbReference type="EMBL" id="CACVKT020002008">
    <property type="protein sequence ID" value="CAC5374387.1"/>
    <property type="molecule type" value="Genomic_DNA"/>
</dbReference>
<feature type="domain" description="IF140/IFT172/WDR19 TPR" evidence="13">
    <location>
        <begin position="741"/>
        <end position="1031"/>
    </location>
</feature>
<dbReference type="OrthoDB" id="10250638at2759"/>
<dbReference type="InterPro" id="IPR001680">
    <property type="entry name" value="WD40_rpt"/>
</dbReference>
<evidence type="ECO:0000256" key="3">
    <source>
        <dbReference type="ARBA" id="ARBA00022574"/>
    </source>
</evidence>
<keyword evidence="6" id="KW-0802">TPR repeat</keyword>
<keyword evidence="4" id="KW-0677">Repeat</keyword>
<dbReference type="InterPro" id="IPR056170">
    <property type="entry name" value="Znf_IFT121-like"/>
</dbReference>
<dbReference type="Gene3D" id="1.25.40.470">
    <property type="match status" value="2"/>
</dbReference>
<keyword evidence="9" id="KW-0966">Cell projection</keyword>
<dbReference type="Gene3D" id="2.130.10.10">
    <property type="entry name" value="YVTN repeat-like/Quinoprotein amine dehydrogenase"/>
    <property type="match status" value="2"/>
</dbReference>
<evidence type="ECO:0000259" key="11">
    <source>
        <dbReference type="Pfam" id="PF23145"/>
    </source>
</evidence>
<evidence type="ECO:0000256" key="8">
    <source>
        <dbReference type="ARBA" id="ARBA00023212"/>
    </source>
</evidence>
<evidence type="ECO:0000313" key="15">
    <source>
        <dbReference type="Proteomes" id="UP000507470"/>
    </source>
</evidence>
<protein>
    <submittedName>
        <fullName evidence="14">WDR19</fullName>
    </submittedName>
</protein>
<evidence type="ECO:0000259" key="13">
    <source>
        <dbReference type="Pfam" id="PF24762"/>
    </source>
</evidence>
<dbReference type="InterPro" id="IPR015943">
    <property type="entry name" value="WD40/YVTN_repeat-like_dom_sf"/>
</dbReference>
<dbReference type="GO" id="GO:0005929">
    <property type="term" value="C:cilium"/>
    <property type="evidence" value="ECO:0007669"/>
    <property type="project" value="TreeGrafter"/>
</dbReference>
<feature type="domain" description="IFT121-like zinc finger" evidence="11">
    <location>
        <begin position="1178"/>
        <end position="1223"/>
    </location>
</feature>
<dbReference type="FunFam" id="1.25.40.470:FF:000009">
    <property type="entry name" value="WD repeat-containing protein 19 isoform X1"/>
    <property type="match status" value="1"/>
</dbReference>
<dbReference type="PANTHER" id="PTHR14920">
    <property type="entry name" value="OSMOTIC AVOIDANCE ABNORMAL PROTEIN 1/WD REPEAT MEMBRANE PROTEIN"/>
    <property type="match status" value="1"/>
</dbReference>
<evidence type="ECO:0000256" key="6">
    <source>
        <dbReference type="ARBA" id="ARBA00022803"/>
    </source>
</evidence>
<evidence type="ECO:0000256" key="1">
    <source>
        <dbReference type="ARBA" id="ARBA00004120"/>
    </source>
</evidence>
<dbReference type="AlphaFoldDB" id="A0A6J8AW29"/>
<evidence type="ECO:0000256" key="4">
    <source>
        <dbReference type="ARBA" id="ARBA00022737"/>
    </source>
</evidence>
<dbReference type="InterPro" id="IPR039468">
    <property type="entry name" value="WDR19_WD40_rpt"/>
</dbReference>
<keyword evidence="15" id="KW-1185">Reference proteome</keyword>
<dbReference type="InterPro" id="IPR056168">
    <property type="entry name" value="TPR_IF140/IFT172/WDR19"/>
</dbReference>